<comment type="caution">
    <text evidence="5">The sequence shown here is derived from an EMBL/GenBank/DDBJ whole genome shotgun (WGS) entry which is preliminary data.</text>
</comment>
<protein>
    <submittedName>
        <fullName evidence="5">Type II and III secretion system protein family protein</fullName>
    </submittedName>
</protein>
<reference evidence="6" key="1">
    <citation type="journal article" date="2019" name="Int. J. Syst. Evol. Microbiol.">
        <title>The Global Catalogue of Microorganisms (GCM) 10K type strain sequencing project: providing services to taxonomists for standard genome sequencing and annotation.</title>
        <authorList>
            <consortium name="The Broad Institute Genomics Platform"/>
            <consortium name="The Broad Institute Genome Sequencing Center for Infectious Disease"/>
            <person name="Wu L."/>
            <person name="Ma J."/>
        </authorList>
    </citation>
    <scope>NUCLEOTIDE SEQUENCE [LARGE SCALE GENOMIC DNA]</scope>
    <source>
        <strain evidence="6">JCM 17543</strain>
    </source>
</reference>
<comment type="similarity">
    <text evidence="1">Belongs to the bacterial secretin family.</text>
</comment>
<dbReference type="InterPro" id="IPR050810">
    <property type="entry name" value="Bact_Secretion_Sys_Channel"/>
</dbReference>
<gene>
    <name evidence="5" type="ORF">GCM10022276_00440</name>
</gene>
<dbReference type="InterPro" id="IPR032789">
    <property type="entry name" value="T2SS-T3SS_pil_N"/>
</dbReference>
<evidence type="ECO:0000313" key="5">
    <source>
        <dbReference type="EMBL" id="GAA3885487.1"/>
    </source>
</evidence>
<dbReference type="InterPro" id="IPR001775">
    <property type="entry name" value="GspD/PilQ"/>
</dbReference>
<dbReference type="Pfam" id="PF13629">
    <property type="entry name" value="T2SS-T3SS_pil_N"/>
    <property type="match status" value="1"/>
</dbReference>
<accession>A0ABP7KTT2</accession>
<feature type="signal peptide" evidence="2">
    <location>
        <begin position="1"/>
        <end position="33"/>
    </location>
</feature>
<feature type="domain" description="Type II/III secretion system secretin-like" evidence="3">
    <location>
        <begin position="273"/>
        <end position="433"/>
    </location>
</feature>
<dbReference type="Pfam" id="PF00263">
    <property type="entry name" value="Secretin"/>
    <property type="match status" value="1"/>
</dbReference>
<sequence>MNTRNIESRARLGTAIAALALGLSAVAAEPAMAAQPKAYASGAYRPTQQVQLSVGEGQMINLPRSVASVWVSNPKVADVYVNNPHSINLFGKDFGDTTVIATSAGGEVVYGAQVKVSQNLPTINEVLRAAMPESDVRVMTVGQTAILSGTVASPEDAAFAQTLASSELNPGVDMSKDGAMCKVCVINRLRVATPLQVTLKVRVAEVSRDLLKQIGVNLFSTDSTSGFKFGIGQGTPAAGGNPFRVLSPIVGGGTLGAAGKLFGLDLTGALDLAETDGLVTILAEPTLTALSGETASFLAGGEFPIPVSQSLGAVTIEYKQYGVGLAFTPIVLQDGRISMRVRPEVSELSDAGSVNLNGYKVPALTTRRAETTVELGSGQSLMMAGLLRNTASNGLDKTPLLGDLPILGSLFRSTKFRRQETELVIIVTPYLVRPISGRMAMPIDGYRAPNDAERQLEGQVFKGVSGSPARVPAPAPGMAGGAAATAAPGFKL</sequence>
<feature type="domain" description="Pilus formation protein N-terminal" evidence="4">
    <location>
        <begin position="48"/>
        <end position="117"/>
    </location>
</feature>
<evidence type="ECO:0000256" key="1">
    <source>
        <dbReference type="RuleBase" id="RU004003"/>
    </source>
</evidence>
<dbReference type="RefSeq" id="WP_344697683.1">
    <property type="nucleotide sequence ID" value="NZ_BAABBM010000001.1"/>
</dbReference>
<dbReference type="PRINTS" id="PR00811">
    <property type="entry name" value="BCTERIALGSPD"/>
</dbReference>
<dbReference type="EMBL" id="BAABBM010000001">
    <property type="protein sequence ID" value="GAA3885487.1"/>
    <property type="molecule type" value="Genomic_DNA"/>
</dbReference>
<dbReference type="Proteomes" id="UP001500827">
    <property type="component" value="Unassembled WGS sequence"/>
</dbReference>
<name>A0ABP7KTT2_9SPHN</name>
<dbReference type="InterPro" id="IPR004846">
    <property type="entry name" value="T2SS/T3SS_dom"/>
</dbReference>
<organism evidence="5 6">
    <name type="scientific">Sphingomonas limnosediminicola</name>
    <dbReference type="NCBI Taxonomy" id="940133"/>
    <lineage>
        <taxon>Bacteria</taxon>
        <taxon>Pseudomonadati</taxon>
        <taxon>Pseudomonadota</taxon>
        <taxon>Alphaproteobacteria</taxon>
        <taxon>Sphingomonadales</taxon>
        <taxon>Sphingomonadaceae</taxon>
        <taxon>Sphingomonas</taxon>
    </lineage>
</organism>
<keyword evidence="2" id="KW-0732">Signal</keyword>
<evidence type="ECO:0000313" key="6">
    <source>
        <dbReference type="Proteomes" id="UP001500827"/>
    </source>
</evidence>
<evidence type="ECO:0000259" key="4">
    <source>
        <dbReference type="Pfam" id="PF13629"/>
    </source>
</evidence>
<feature type="chain" id="PRO_5047319240" evidence="2">
    <location>
        <begin position="34"/>
        <end position="492"/>
    </location>
</feature>
<dbReference type="PANTHER" id="PTHR30332">
    <property type="entry name" value="PROBABLE GENERAL SECRETION PATHWAY PROTEIN D"/>
    <property type="match status" value="1"/>
</dbReference>
<keyword evidence="6" id="KW-1185">Reference proteome</keyword>
<evidence type="ECO:0000256" key="2">
    <source>
        <dbReference type="SAM" id="SignalP"/>
    </source>
</evidence>
<proteinExistence type="inferred from homology"/>
<dbReference type="PANTHER" id="PTHR30332:SF17">
    <property type="entry name" value="TYPE IV PILIATION SYSTEM PROTEIN DR_0774-RELATED"/>
    <property type="match status" value="1"/>
</dbReference>
<evidence type="ECO:0000259" key="3">
    <source>
        <dbReference type="Pfam" id="PF00263"/>
    </source>
</evidence>